<dbReference type="Pfam" id="PF02995">
    <property type="entry name" value="DUF229"/>
    <property type="match status" value="2"/>
</dbReference>
<dbReference type="OrthoDB" id="413313at2759"/>
<keyword evidence="2" id="KW-1185">Reference proteome</keyword>
<evidence type="ECO:0000313" key="1">
    <source>
        <dbReference type="EMBL" id="KIH52721.1"/>
    </source>
</evidence>
<gene>
    <name evidence="1" type="ORF">ANCDUO_17175</name>
</gene>
<reference evidence="1 2" key="1">
    <citation type="submission" date="2013-12" db="EMBL/GenBank/DDBJ databases">
        <title>Draft genome of the parsitic nematode Ancylostoma duodenale.</title>
        <authorList>
            <person name="Mitreva M."/>
        </authorList>
    </citation>
    <scope>NUCLEOTIDE SEQUENCE [LARGE SCALE GENOMIC DNA]</scope>
    <source>
        <strain evidence="1 2">Zhejiang</strain>
    </source>
</reference>
<organism evidence="1 2">
    <name type="scientific">Ancylostoma duodenale</name>
    <dbReference type="NCBI Taxonomy" id="51022"/>
    <lineage>
        <taxon>Eukaryota</taxon>
        <taxon>Metazoa</taxon>
        <taxon>Ecdysozoa</taxon>
        <taxon>Nematoda</taxon>
        <taxon>Chromadorea</taxon>
        <taxon>Rhabditida</taxon>
        <taxon>Rhabditina</taxon>
        <taxon>Rhabditomorpha</taxon>
        <taxon>Strongyloidea</taxon>
        <taxon>Ancylostomatidae</taxon>
        <taxon>Ancylostomatinae</taxon>
        <taxon>Ancylostoma</taxon>
    </lineage>
</organism>
<dbReference type="EMBL" id="KN742945">
    <property type="protein sequence ID" value="KIH52721.1"/>
    <property type="molecule type" value="Genomic_DNA"/>
</dbReference>
<dbReference type="AlphaFoldDB" id="A0A0C2G6M2"/>
<protein>
    <submittedName>
        <fullName evidence="1">Uncharacterized protein</fullName>
    </submittedName>
</protein>
<dbReference type="PANTHER" id="PTHR10974:SF6">
    <property type="entry name" value="PROTEIN CBG19234"/>
    <property type="match status" value="1"/>
</dbReference>
<dbReference type="InterPro" id="IPR004245">
    <property type="entry name" value="DUF229"/>
</dbReference>
<dbReference type="InterPro" id="IPR017850">
    <property type="entry name" value="Alkaline_phosphatase_core_sf"/>
</dbReference>
<dbReference type="GO" id="GO:0005615">
    <property type="term" value="C:extracellular space"/>
    <property type="evidence" value="ECO:0007669"/>
    <property type="project" value="TreeGrafter"/>
</dbReference>
<dbReference type="Proteomes" id="UP000054047">
    <property type="component" value="Unassembled WGS sequence"/>
</dbReference>
<dbReference type="SUPFAM" id="SSF53649">
    <property type="entry name" value="Alkaline phosphatase-like"/>
    <property type="match status" value="1"/>
</dbReference>
<accession>A0A0C2G6M2</accession>
<evidence type="ECO:0000313" key="2">
    <source>
        <dbReference type="Proteomes" id="UP000054047"/>
    </source>
</evidence>
<proteinExistence type="predicted"/>
<name>A0A0C2G6M2_9BILA</name>
<sequence length="363" mass="41427">MFNDDIAVKERGILHYPSAEFQAGFTSPPTDHYYRTYYLAVYKNWIYTGCKDGGQMQREFIDIWRRFANVYKDVCHFGFTFITSLTHEAGLAIETLDEFMKSSLENLHITGALENTVSVIMGDHGNRIGLVQYSYTGRIEERMPLMAIRLPSDFKSRNFDVHQMLKDISLMRLGEEKTPQQGNKGRGISLFDVIPRNRTCHDAYVAENFCTCLVDQHTSSMPKEKDPQKKKDAAEKKYKAAISSWITENNLDPCLDDSNMKIVGNVEILGLNPLVRHGMRTKENITAVELTRKKDPKMDFLYHEFTTTLSLPNGKTIGLLFRIEEEVAKSEFRVAFEPAVRDSPANCPSLSVFRVCDCLTSDV</sequence>
<dbReference type="PANTHER" id="PTHR10974">
    <property type="entry name" value="FI08016P-RELATED"/>
    <property type="match status" value="1"/>
</dbReference>